<evidence type="ECO:0008006" key="4">
    <source>
        <dbReference type="Google" id="ProtNLM"/>
    </source>
</evidence>
<evidence type="ECO:0000313" key="2">
    <source>
        <dbReference type="EMBL" id="SHM53303.1"/>
    </source>
</evidence>
<evidence type="ECO:0000256" key="1">
    <source>
        <dbReference type="SAM" id="Phobius"/>
    </source>
</evidence>
<gene>
    <name evidence="2" type="ORF">SAMN05216593_101393</name>
</gene>
<accession>A0A1M7JKK7</accession>
<dbReference type="STRING" id="1190415.SAMN05216593_101393"/>
<organism evidence="2 3">
    <name type="scientific">Pseudomonas asturiensis</name>
    <dbReference type="NCBI Taxonomy" id="1190415"/>
    <lineage>
        <taxon>Bacteria</taxon>
        <taxon>Pseudomonadati</taxon>
        <taxon>Pseudomonadota</taxon>
        <taxon>Gammaproteobacteria</taxon>
        <taxon>Pseudomonadales</taxon>
        <taxon>Pseudomonadaceae</taxon>
        <taxon>Pseudomonas</taxon>
    </lineage>
</organism>
<name>A0A1M7JKK7_9PSED</name>
<dbReference type="Proteomes" id="UP000183983">
    <property type="component" value="Unassembled WGS sequence"/>
</dbReference>
<sequence>MDDPREDSSNHSPKDKAPTLRQMLHSVLAAALGVQSGKNRERDFTHGKPAHFLLLGLLLTVLFVAILFGIVQLVLYLALD</sequence>
<dbReference type="AlphaFoldDB" id="A0A1M7JKK7"/>
<feature type="transmembrane region" description="Helical" evidence="1">
    <location>
        <begin position="52"/>
        <end position="79"/>
    </location>
</feature>
<protein>
    <recommendedName>
        <fullName evidence="4">DUF2970 domain-containing protein</fullName>
    </recommendedName>
</protein>
<keyword evidence="1" id="KW-0472">Membrane</keyword>
<keyword evidence="1" id="KW-1133">Transmembrane helix</keyword>
<dbReference type="InterPro" id="IPR021344">
    <property type="entry name" value="DUF2970"/>
</dbReference>
<dbReference type="EMBL" id="FRDA01000001">
    <property type="protein sequence ID" value="SHM53303.1"/>
    <property type="molecule type" value="Genomic_DNA"/>
</dbReference>
<dbReference type="OrthoDB" id="5625885at2"/>
<dbReference type="RefSeq" id="WP_073162024.1">
    <property type="nucleotide sequence ID" value="NZ_FRDA01000001.1"/>
</dbReference>
<evidence type="ECO:0000313" key="3">
    <source>
        <dbReference type="Proteomes" id="UP000183983"/>
    </source>
</evidence>
<dbReference type="Pfam" id="PF11174">
    <property type="entry name" value="DUF2970"/>
    <property type="match status" value="1"/>
</dbReference>
<reference evidence="2 3" key="1">
    <citation type="submission" date="2016-11" db="EMBL/GenBank/DDBJ databases">
        <authorList>
            <person name="Jaros S."/>
            <person name="Januszkiewicz K."/>
            <person name="Wedrychowicz H."/>
        </authorList>
    </citation>
    <scope>NUCLEOTIDE SEQUENCE [LARGE SCALE GENOMIC DNA]</scope>
    <source>
        <strain evidence="2 3">LMG 26898</strain>
    </source>
</reference>
<proteinExistence type="predicted"/>
<keyword evidence="1" id="KW-0812">Transmembrane</keyword>